<keyword evidence="2" id="KW-1185">Reference proteome</keyword>
<protein>
    <recommendedName>
        <fullName evidence="3">Minor tail protein</fullName>
    </recommendedName>
</protein>
<reference evidence="2" key="1">
    <citation type="journal article" date="2019" name="Int. J. Syst. Evol. Microbiol.">
        <title>The Global Catalogue of Microorganisms (GCM) 10K type strain sequencing project: providing services to taxonomists for standard genome sequencing and annotation.</title>
        <authorList>
            <consortium name="The Broad Institute Genomics Platform"/>
            <consortium name="The Broad Institute Genome Sequencing Center for Infectious Disease"/>
            <person name="Wu L."/>
            <person name="Ma J."/>
        </authorList>
    </citation>
    <scope>NUCLEOTIDE SEQUENCE [LARGE SCALE GENOMIC DNA]</scope>
    <source>
        <strain evidence="2">CCM 7044</strain>
    </source>
</reference>
<sequence length="482" mass="49349">MPTSPDGILTVTFDPVRAAVQIQVNGSAWPAPVSRVTIMRTSPGQGAIPVRDLERRAVAGGTLLWVDNEAPLGVDVTYSCVGYDSAGDEVQVGLTNLVTDPRATVAARWAAFGGSTANESMVTGALDGPLLPNGTRSTTYARYTLTAAGTGNAQYGYDQGPGNPLPIVLAGTPLALAIYVRSSVAVSNITVRKDAYLDGAAAGGAQGGSGGSATLPANTWVRLEAVVSNNADFDQLRLGSNFPQESRFVNQVIDVALALGVPGDSTVPDYFDGDTPGAEWTGTPNASTSIRLVPTEATVSTTGAAHGLWVKIPGRADMATCVAVQDVGEMSRPTLGGSWQVPGGVAIAQSSAASLAQSAGLGSLSTALRVLSQDAGQTAALWQIIGQAPAQTVLLQTVPQPEELPSGYYQVVNPSQGTLPIRPDLYGKRPFSLPITEAVAPAGSGTGVFGATHDDIAASFTSHTEIAATVASHLELAQGAWS</sequence>
<dbReference type="EMBL" id="JBHUOG010000001">
    <property type="protein sequence ID" value="MFD2792588.1"/>
    <property type="molecule type" value="Genomic_DNA"/>
</dbReference>
<dbReference type="Proteomes" id="UP001597479">
    <property type="component" value="Unassembled WGS sequence"/>
</dbReference>
<gene>
    <name evidence="1" type="ORF">ACFS27_03405</name>
</gene>
<organism evidence="1 2">
    <name type="scientific">Promicromonospora vindobonensis</name>
    <dbReference type="NCBI Taxonomy" id="195748"/>
    <lineage>
        <taxon>Bacteria</taxon>
        <taxon>Bacillati</taxon>
        <taxon>Actinomycetota</taxon>
        <taxon>Actinomycetes</taxon>
        <taxon>Micrococcales</taxon>
        <taxon>Promicromonosporaceae</taxon>
        <taxon>Promicromonospora</taxon>
    </lineage>
</organism>
<dbReference type="RefSeq" id="WP_377180357.1">
    <property type="nucleotide sequence ID" value="NZ_JBHUOG010000001.1"/>
</dbReference>
<comment type="caution">
    <text evidence="1">The sequence shown here is derived from an EMBL/GenBank/DDBJ whole genome shotgun (WGS) entry which is preliminary data.</text>
</comment>
<evidence type="ECO:0000313" key="1">
    <source>
        <dbReference type="EMBL" id="MFD2792588.1"/>
    </source>
</evidence>
<evidence type="ECO:0000313" key="2">
    <source>
        <dbReference type="Proteomes" id="UP001597479"/>
    </source>
</evidence>
<accession>A0ABW5VLN1</accession>
<evidence type="ECO:0008006" key="3">
    <source>
        <dbReference type="Google" id="ProtNLM"/>
    </source>
</evidence>
<proteinExistence type="predicted"/>
<name>A0ABW5VLN1_9MICO</name>